<sequence>MILGGMLADMCHSTDSRPPAPPVQGEVASHEQFELTAADGNRFMAFRAEPAEPNGRSVVIMPDVRGLHPFYRDLALRFAEAGFRTIAIDYFGRTAGTGDRGDDFDHMTHVRQLTADGIRADVRAATDALPGPVFTVGFCMGGAHSWRQAHEGGNGIAGGIGFYGALRAIQAPETGPGAPVLLLRGGADTASTPEEFAAYEAALERAGTPYEEHVYEGAPHSFFDRSYKEWESACEDAWRRILSFTERHAQPR</sequence>
<evidence type="ECO:0000313" key="3">
    <source>
        <dbReference type="Proteomes" id="UP000824681"/>
    </source>
</evidence>
<feature type="domain" description="Dienelactone hydrolase" evidence="1">
    <location>
        <begin position="44"/>
        <end position="247"/>
    </location>
</feature>
<gene>
    <name evidence="2" type="ORF">Nocox_09475</name>
</gene>
<protein>
    <submittedName>
        <fullName evidence="2">Dienelactone hydrolase family protein</fullName>
    </submittedName>
</protein>
<dbReference type="GO" id="GO:0016787">
    <property type="term" value="F:hydrolase activity"/>
    <property type="evidence" value="ECO:0007669"/>
    <property type="project" value="UniProtKB-KW"/>
</dbReference>
<dbReference type="EMBL" id="CP068985">
    <property type="protein sequence ID" value="QYC39515.1"/>
    <property type="molecule type" value="Genomic_DNA"/>
</dbReference>
<dbReference type="Pfam" id="PF01738">
    <property type="entry name" value="DLH"/>
    <property type="match status" value="1"/>
</dbReference>
<dbReference type="Proteomes" id="UP000824681">
    <property type="component" value="Chromosome"/>
</dbReference>
<dbReference type="SUPFAM" id="SSF53474">
    <property type="entry name" value="alpha/beta-Hydrolases"/>
    <property type="match status" value="1"/>
</dbReference>
<dbReference type="InterPro" id="IPR051049">
    <property type="entry name" value="Dienelactone_hydrolase-like"/>
</dbReference>
<proteinExistence type="predicted"/>
<keyword evidence="2" id="KW-0378">Hydrolase</keyword>
<organism evidence="2 3">
    <name type="scientific">Nonomuraea coxensis DSM 45129</name>
    <dbReference type="NCBI Taxonomy" id="1122611"/>
    <lineage>
        <taxon>Bacteria</taxon>
        <taxon>Bacillati</taxon>
        <taxon>Actinomycetota</taxon>
        <taxon>Actinomycetes</taxon>
        <taxon>Streptosporangiales</taxon>
        <taxon>Streptosporangiaceae</taxon>
        <taxon>Nonomuraea</taxon>
    </lineage>
</organism>
<evidence type="ECO:0000259" key="1">
    <source>
        <dbReference type="Pfam" id="PF01738"/>
    </source>
</evidence>
<dbReference type="InterPro" id="IPR029058">
    <property type="entry name" value="AB_hydrolase_fold"/>
</dbReference>
<name>A0ABX8TW68_9ACTN</name>
<dbReference type="PANTHER" id="PTHR46623">
    <property type="entry name" value="CARBOXYMETHYLENEBUTENOLIDASE-RELATED"/>
    <property type="match status" value="1"/>
</dbReference>
<evidence type="ECO:0000313" key="2">
    <source>
        <dbReference type="EMBL" id="QYC39515.1"/>
    </source>
</evidence>
<dbReference type="InterPro" id="IPR002925">
    <property type="entry name" value="Dienelactn_hydro"/>
</dbReference>
<dbReference type="PANTHER" id="PTHR46623:SF6">
    <property type="entry name" value="ALPHA_BETA-HYDROLASES SUPERFAMILY PROTEIN"/>
    <property type="match status" value="1"/>
</dbReference>
<accession>A0ABX8TW68</accession>
<keyword evidence="3" id="KW-1185">Reference proteome</keyword>
<reference evidence="2 3" key="1">
    <citation type="journal article" date="2021" name="ACS Chem. Biol.">
        <title>Genomic-Led Discovery of a Novel Glycopeptide Antibiotic by Nonomuraea coxensis DSM 45129.</title>
        <authorList>
            <person name="Yushchuk O."/>
            <person name="Vior N.M."/>
            <person name="Andreo-Vidal A."/>
            <person name="Berini F."/>
            <person name="Ruckert C."/>
            <person name="Busche T."/>
            <person name="Binda E."/>
            <person name="Kalinowski J."/>
            <person name="Truman A.W."/>
            <person name="Marinelli F."/>
        </authorList>
    </citation>
    <scope>NUCLEOTIDE SEQUENCE [LARGE SCALE GENOMIC DNA]</scope>
    <source>
        <strain evidence="2 3">DSM 45129</strain>
    </source>
</reference>
<dbReference type="Gene3D" id="3.40.50.1820">
    <property type="entry name" value="alpha/beta hydrolase"/>
    <property type="match status" value="1"/>
</dbReference>